<comment type="caution">
    <text evidence="3">The sequence shown here is derived from an EMBL/GenBank/DDBJ whole genome shotgun (WGS) entry which is preliminary data.</text>
</comment>
<dbReference type="InterPro" id="IPR000253">
    <property type="entry name" value="FHA_dom"/>
</dbReference>
<organism evidence="3 4">
    <name type="scientific">Paraburkholderia dilworthii</name>
    <dbReference type="NCBI Taxonomy" id="948106"/>
    <lineage>
        <taxon>Bacteria</taxon>
        <taxon>Pseudomonadati</taxon>
        <taxon>Pseudomonadota</taxon>
        <taxon>Betaproteobacteria</taxon>
        <taxon>Burkholderiales</taxon>
        <taxon>Burkholderiaceae</taxon>
        <taxon>Paraburkholderia</taxon>
    </lineage>
</organism>
<evidence type="ECO:0000313" key="3">
    <source>
        <dbReference type="EMBL" id="MFM0597153.1"/>
    </source>
</evidence>
<accession>A0ABW9DG32</accession>
<feature type="region of interest" description="Disordered" evidence="1">
    <location>
        <begin position="292"/>
        <end position="316"/>
    </location>
</feature>
<dbReference type="InterPro" id="IPR008984">
    <property type="entry name" value="SMAD_FHA_dom_sf"/>
</dbReference>
<name>A0ABW9DG32_9BURK</name>
<dbReference type="EMBL" id="JAQQBZ010000028">
    <property type="protein sequence ID" value="MFM0597153.1"/>
    <property type="molecule type" value="Genomic_DNA"/>
</dbReference>
<dbReference type="PROSITE" id="PS50006">
    <property type="entry name" value="FHA_DOMAIN"/>
    <property type="match status" value="2"/>
</dbReference>
<feature type="compositionally biased region" description="Low complexity" evidence="1">
    <location>
        <begin position="334"/>
        <end position="345"/>
    </location>
</feature>
<keyword evidence="4" id="KW-1185">Reference proteome</keyword>
<feature type="domain" description="FHA" evidence="2">
    <location>
        <begin position="44"/>
        <end position="96"/>
    </location>
</feature>
<dbReference type="RefSeq" id="WP_408217648.1">
    <property type="nucleotide sequence ID" value="NZ_JAQQBZ010000028.1"/>
</dbReference>
<dbReference type="CDD" id="cd00060">
    <property type="entry name" value="FHA"/>
    <property type="match status" value="2"/>
</dbReference>
<sequence>MATGEAPIAEMRVTAGTAFDVVLSPVASAQRPALDAIRIVDNLFAIGRSEAPFTDYPADRIARLSRRHARVFTEQGALYVADLDSKNGTTVNGVAVRQTPARVRAGDELCFGGELCYRVSIEPRARIVAGSGASPVSALLLVPQRDDLGLQPIEVQAFPFLISKADEVFSRYKERYPHQVNYISRRHAHIFLKGGEFYVEDLGSTNGTFVGGKRLDESALPLVDGNLVAFGGDHFVYRVTLQKPPEVEPTVTQLVFHPTADEAADTDKTTFVGAANSFLDIFCVDPARQREDEVNQAAQPWSGPSKRDATGSAARAGNGLSDARIAEHVNGASATHGANGAANAADVRGSNGTNNKGATKGRSHRWRLMAGELSKAFAGGDRTSVRRIAMWGGVGLVVLTALVSTLYLRGSSERELKDLLASGDYNSAVTAAKGYLADHPADTKVSALASEALLKARLPNWLNTLQKAQFDQADTLLKEMRSLSTNNADAMSLIGELQWVGDLERFVAVRGGVEAPIRLYADETTITSLLQRWDDDAKSHQRALDRIASYVPVFAEPYAQALSHLRKLESDDSVYVAAIDRLNGTIRTELARDKPDALPAVLDDYAQRYPRLAGLDRVRDDLRQYTALLNAALSRQLAPLLAMLKTTRFSTPPFQAQFQQLAASRLPSQDVIQQHAAVTAAWQRGDAQQALAGLAAMPAGPWSDVLAAEQSHKKALLDQFSDLQKTRGSKDYDERLLSFYASLDPVTDVWFAQSIQKDVAALHDKALARAQDLLLRAQSLWKQYRASGPIGGTQRLEAGISPGFRSEARLLSDAQTAARQGMRIFTQLKADHPADFDRLLADIDAEADLQRRSLTELRMVLDPGLLKAKLALIGDEQSETRQSP</sequence>
<evidence type="ECO:0000256" key="1">
    <source>
        <dbReference type="SAM" id="MobiDB-lite"/>
    </source>
</evidence>
<gene>
    <name evidence="3" type="ORF">PQQ68_29390</name>
</gene>
<dbReference type="Gene3D" id="2.60.200.20">
    <property type="match status" value="2"/>
</dbReference>
<dbReference type="PANTHER" id="PTHR23308">
    <property type="entry name" value="NUCLEAR INHIBITOR OF PROTEIN PHOSPHATASE-1"/>
    <property type="match status" value="1"/>
</dbReference>
<reference evidence="3 4" key="1">
    <citation type="journal article" date="2024" name="Chem. Sci.">
        <title>Discovery of megapolipeptins by genome mining of a Burkholderiales bacteria collection.</title>
        <authorList>
            <person name="Paulo B.S."/>
            <person name="Recchia M.J.J."/>
            <person name="Lee S."/>
            <person name="Fergusson C.H."/>
            <person name="Romanowski S.B."/>
            <person name="Hernandez A."/>
            <person name="Krull N."/>
            <person name="Liu D.Y."/>
            <person name="Cavanagh H."/>
            <person name="Bos A."/>
            <person name="Gray C.A."/>
            <person name="Murphy B.T."/>
            <person name="Linington R.G."/>
            <person name="Eustaquio A.S."/>
        </authorList>
    </citation>
    <scope>NUCLEOTIDE SEQUENCE [LARGE SCALE GENOMIC DNA]</scope>
    <source>
        <strain evidence="3 4">RL17-335-BIF-A</strain>
    </source>
</reference>
<evidence type="ECO:0000259" key="2">
    <source>
        <dbReference type="PROSITE" id="PS50006"/>
    </source>
</evidence>
<evidence type="ECO:0000313" key="4">
    <source>
        <dbReference type="Proteomes" id="UP001629367"/>
    </source>
</evidence>
<dbReference type="SMART" id="SM00240">
    <property type="entry name" value="FHA"/>
    <property type="match status" value="2"/>
</dbReference>
<protein>
    <submittedName>
        <fullName evidence="3">FHA domain-containing protein</fullName>
    </submittedName>
</protein>
<dbReference type="Proteomes" id="UP001629367">
    <property type="component" value="Unassembled WGS sequence"/>
</dbReference>
<feature type="domain" description="FHA" evidence="2">
    <location>
        <begin position="183"/>
        <end position="215"/>
    </location>
</feature>
<proteinExistence type="predicted"/>
<dbReference type="Pfam" id="PF00498">
    <property type="entry name" value="FHA"/>
    <property type="match status" value="2"/>
</dbReference>
<feature type="region of interest" description="Disordered" evidence="1">
    <location>
        <begin position="334"/>
        <end position="364"/>
    </location>
</feature>
<dbReference type="InterPro" id="IPR050923">
    <property type="entry name" value="Cell_Proc_Reg/RNA_Proc"/>
</dbReference>
<dbReference type="SUPFAM" id="SSF49879">
    <property type="entry name" value="SMAD/FHA domain"/>
    <property type="match status" value="2"/>
</dbReference>